<evidence type="ECO:0000313" key="1">
    <source>
        <dbReference type="EMBL" id="MED6136177.1"/>
    </source>
</evidence>
<sequence length="79" mass="9045">MRRRSSAVMGSLRRIKLRRRSEEREVKEQRALDFAIAMEEEPEEVKRNIAGAVAVTLRTGTYATSSSATCNTHRTTEYK</sequence>
<comment type="caution">
    <text evidence="1">The sequence shown here is derived from an EMBL/GenBank/DDBJ whole genome shotgun (WGS) entry which is preliminary data.</text>
</comment>
<name>A0ABU6SID0_9FABA</name>
<dbReference type="EMBL" id="JASCZI010060815">
    <property type="protein sequence ID" value="MED6136177.1"/>
    <property type="molecule type" value="Genomic_DNA"/>
</dbReference>
<gene>
    <name evidence="1" type="ORF">PIB30_053618</name>
</gene>
<evidence type="ECO:0000313" key="2">
    <source>
        <dbReference type="Proteomes" id="UP001341840"/>
    </source>
</evidence>
<organism evidence="1 2">
    <name type="scientific">Stylosanthes scabra</name>
    <dbReference type="NCBI Taxonomy" id="79078"/>
    <lineage>
        <taxon>Eukaryota</taxon>
        <taxon>Viridiplantae</taxon>
        <taxon>Streptophyta</taxon>
        <taxon>Embryophyta</taxon>
        <taxon>Tracheophyta</taxon>
        <taxon>Spermatophyta</taxon>
        <taxon>Magnoliopsida</taxon>
        <taxon>eudicotyledons</taxon>
        <taxon>Gunneridae</taxon>
        <taxon>Pentapetalae</taxon>
        <taxon>rosids</taxon>
        <taxon>fabids</taxon>
        <taxon>Fabales</taxon>
        <taxon>Fabaceae</taxon>
        <taxon>Papilionoideae</taxon>
        <taxon>50 kb inversion clade</taxon>
        <taxon>dalbergioids sensu lato</taxon>
        <taxon>Dalbergieae</taxon>
        <taxon>Pterocarpus clade</taxon>
        <taxon>Stylosanthes</taxon>
    </lineage>
</organism>
<proteinExistence type="predicted"/>
<dbReference type="Proteomes" id="UP001341840">
    <property type="component" value="Unassembled WGS sequence"/>
</dbReference>
<reference evidence="1 2" key="1">
    <citation type="journal article" date="2023" name="Plants (Basel)">
        <title>Bridging the Gap: Combining Genomics and Transcriptomics Approaches to Understand Stylosanthes scabra, an Orphan Legume from the Brazilian Caatinga.</title>
        <authorList>
            <person name="Ferreira-Neto J.R.C."/>
            <person name="da Silva M.D."/>
            <person name="Binneck E."/>
            <person name="de Melo N.F."/>
            <person name="da Silva R.H."/>
            <person name="de Melo A.L.T.M."/>
            <person name="Pandolfi V."/>
            <person name="Bustamante F.O."/>
            <person name="Brasileiro-Vidal A.C."/>
            <person name="Benko-Iseppon A.M."/>
        </authorList>
    </citation>
    <scope>NUCLEOTIDE SEQUENCE [LARGE SCALE GENOMIC DNA]</scope>
    <source>
        <tissue evidence="1">Leaves</tissue>
    </source>
</reference>
<accession>A0ABU6SID0</accession>
<protein>
    <submittedName>
        <fullName evidence="1">Uncharacterized protein</fullName>
    </submittedName>
</protein>
<keyword evidence="2" id="KW-1185">Reference proteome</keyword>